<accession>A0A8S5PTG7</accession>
<dbReference type="EMBL" id="BK015508">
    <property type="protein sequence ID" value="DAE10374.1"/>
    <property type="molecule type" value="Genomic_DNA"/>
</dbReference>
<sequence length="58" mass="6502">MSKLNYYVRVANGELETTLSITEVDKVDLNNGVYTLLDKNEMVLFSSPTDSVVYLVLS</sequence>
<evidence type="ECO:0000313" key="1">
    <source>
        <dbReference type="EMBL" id="DAE10374.1"/>
    </source>
</evidence>
<proteinExistence type="predicted"/>
<protein>
    <submittedName>
        <fullName evidence="1">Uncharacterized protein</fullName>
    </submittedName>
</protein>
<name>A0A8S5PTG7_9CAUD</name>
<reference evidence="1" key="1">
    <citation type="journal article" date="2021" name="Proc. Natl. Acad. Sci. U.S.A.">
        <title>A Catalog of Tens of Thousands of Viruses from Human Metagenomes Reveals Hidden Associations with Chronic Diseases.</title>
        <authorList>
            <person name="Tisza M.J."/>
            <person name="Buck C.B."/>
        </authorList>
    </citation>
    <scope>NUCLEOTIDE SEQUENCE</scope>
    <source>
        <strain evidence="1">CtwrX9</strain>
    </source>
</reference>
<organism evidence="1">
    <name type="scientific">Siphoviridae sp. ctwrX9</name>
    <dbReference type="NCBI Taxonomy" id="2825735"/>
    <lineage>
        <taxon>Viruses</taxon>
        <taxon>Duplodnaviria</taxon>
        <taxon>Heunggongvirae</taxon>
        <taxon>Uroviricota</taxon>
        <taxon>Caudoviricetes</taxon>
    </lineage>
</organism>